<name>A0AAV4SGI2_CAEEX</name>
<gene>
    <name evidence="1" type="ORF">CEXT_163721</name>
</gene>
<accession>A0AAV4SGI2</accession>
<comment type="caution">
    <text evidence="1">The sequence shown here is derived from an EMBL/GenBank/DDBJ whole genome shotgun (WGS) entry which is preliminary data.</text>
</comment>
<keyword evidence="2" id="KW-1185">Reference proteome</keyword>
<organism evidence="1 2">
    <name type="scientific">Caerostris extrusa</name>
    <name type="common">Bark spider</name>
    <name type="synonym">Caerostris bankana</name>
    <dbReference type="NCBI Taxonomy" id="172846"/>
    <lineage>
        <taxon>Eukaryota</taxon>
        <taxon>Metazoa</taxon>
        <taxon>Ecdysozoa</taxon>
        <taxon>Arthropoda</taxon>
        <taxon>Chelicerata</taxon>
        <taxon>Arachnida</taxon>
        <taxon>Araneae</taxon>
        <taxon>Araneomorphae</taxon>
        <taxon>Entelegynae</taxon>
        <taxon>Araneoidea</taxon>
        <taxon>Araneidae</taxon>
        <taxon>Caerostris</taxon>
    </lineage>
</organism>
<reference evidence="1 2" key="1">
    <citation type="submission" date="2021-06" db="EMBL/GenBank/DDBJ databases">
        <title>Caerostris extrusa draft genome.</title>
        <authorList>
            <person name="Kono N."/>
            <person name="Arakawa K."/>
        </authorList>
    </citation>
    <scope>NUCLEOTIDE SEQUENCE [LARGE SCALE GENOMIC DNA]</scope>
</reference>
<evidence type="ECO:0000313" key="1">
    <source>
        <dbReference type="EMBL" id="GIY32890.1"/>
    </source>
</evidence>
<evidence type="ECO:0000313" key="2">
    <source>
        <dbReference type="Proteomes" id="UP001054945"/>
    </source>
</evidence>
<dbReference type="EMBL" id="BPLR01009563">
    <property type="protein sequence ID" value="GIY32890.1"/>
    <property type="molecule type" value="Genomic_DNA"/>
</dbReference>
<sequence>MWLVNIPLPIPFAVERKYQLPLGDSEGSLIDKPFEYFFNAAFFIPQGEFVNLTWRVPSKRDNNSLGPIIYEKRMDVSVACNNGSQTFIYVSAPPTLNKREIPLFFL</sequence>
<dbReference type="Proteomes" id="UP001054945">
    <property type="component" value="Unassembled WGS sequence"/>
</dbReference>
<dbReference type="AlphaFoldDB" id="A0AAV4SGI2"/>
<protein>
    <submittedName>
        <fullName evidence="1">Uncharacterized protein</fullName>
    </submittedName>
</protein>
<proteinExistence type="predicted"/>